<dbReference type="Pfam" id="PF02810">
    <property type="entry name" value="SEC-C"/>
    <property type="match status" value="1"/>
</dbReference>
<dbReference type="Pfam" id="PF06685">
    <property type="entry name" value="DUF1186"/>
    <property type="match status" value="1"/>
</dbReference>
<accession>A0A1W1IIH1</accession>
<organism evidence="1 2">
    <name type="scientific">Trichococcus pasteurii</name>
    <dbReference type="NCBI Taxonomy" id="43064"/>
    <lineage>
        <taxon>Bacteria</taxon>
        <taxon>Bacillati</taxon>
        <taxon>Bacillota</taxon>
        <taxon>Bacilli</taxon>
        <taxon>Lactobacillales</taxon>
        <taxon>Carnobacteriaceae</taxon>
        <taxon>Trichococcus</taxon>
    </lineage>
</organism>
<dbReference type="Proteomes" id="UP000195985">
    <property type="component" value="Unassembled WGS sequence"/>
</dbReference>
<evidence type="ECO:0000313" key="2">
    <source>
        <dbReference type="Proteomes" id="UP000195985"/>
    </source>
</evidence>
<dbReference type="STRING" id="43064.SAMN04488086_11615"/>
<dbReference type="AlphaFoldDB" id="A0A1W1IIH1"/>
<dbReference type="PANTHER" id="PTHR33747">
    <property type="entry name" value="UPF0225 PROTEIN SCO1677"/>
    <property type="match status" value="1"/>
</dbReference>
<protein>
    <submittedName>
        <fullName evidence="1">Sec-c motif</fullName>
    </submittedName>
</protein>
<dbReference type="PANTHER" id="PTHR33747:SF1">
    <property type="entry name" value="ADENYLATE CYCLASE-ASSOCIATED CAP C-TERMINAL DOMAIN-CONTAINING PROTEIN"/>
    <property type="match status" value="1"/>
</dbReference>
<evidence type="ECO:0000313" key="1">
    <source>
        <dbReference type="EMBL" id="SLM52771.1"/>
    </source>
</evidence>
<gene>
    <name evidence="1" type="ORF">TPAS_2478</name>
</gene>
<dbReference type="InterPro" id="IPR010602">
    <property type="entry name" value="DUF1186"/>
</dbReference>
<dbReference type="SUPFAM" id="SSF103642">
    <property type="entry name" value="Sec-C motif"/>
    <property type="match status" value="1"/>
</dbReference>
<dbReference type="Gene3D" id="3.10.450.50">
    <property type="match status" value="1"/>
</dbReference>
<name>A0A1W1IIH1_9LACT</name>
<dbReference type="EMBL" id="FWEY01000009">
    <property type="protein sequence ID" value="SLM52771.1"/>
    <property type="molecule type" value="Genomic_DNA"/>
</dbReference>
<dbReference type="InterPro" id="IPR004027">
    <property type="entry name" value="SEC_C_motif"/>
</dbReference>
<sequence length="404" mass="45965">MCEFCNRTCENTKRWGCLVYRQLRLFGLCCSTFLVIASTQVCPVKFVYGKLEVHKKAVTITYIIGEVLVMVSRELKETVLEAVDNQLNGNDPKCTTGTFGHSEKTMAELIDRIKCDPDRIFPEEELAEIIARKEEAIPLLMAFLEEVRDNAEQFSNNFDYLGHIYAVLLLAQFRVKEAYPIVLELFSLPNGLTDKLFGDAMTDYAGRIMASICGNDVTSIKQLVEDEEVDKYIKVEALTALAILTLNGELERQELMAYYKELLPTIDNPTILTLLINLCTDIYPGEVYDEIKEAYKNDKVDSFLIGMGSVDQAMVEGQSMVLYRAERDRNLQKIDDTIGEMRNWAYFENEEDSAEENYFEQLTNNNLNFVHQPKVTPIVNEPKIGRNDPCPCGSGKKYKKCCGK</sequence>
<proteinExistence type="predicted"/>
<keyword evidence="2" id="KW-1185">Reference proteome</keyword>
<reference evidence="2" key="1">
    <citation type="submission" date="2016-04" db="EMBL/GenBank/DDBJ databases">
        <authorList>
            <person name="Strepis N."/>
        </authorList>
    </citation>
    <scope>NUCLEOTIDE SEQUENCE [LARGE SCALE GENOMIC DNA]</scope>
</reference>